<feature type="transmembrane region" description="Helical" evidence="1">
    <location>
        <begin position="95"/>
        <end position="114"/>
    </location>
</feature>
<reference evidence="2 3" key="1">
    <citation type="submission" date="2018-12" db="EMBL/GenBank/DDBJ databases">
        <title>Complete genome of Nonlabens sp. MJ115.</title>
        <authorList>
            <person name="Choi H.S."/>
            <person name="Jung J."/>
        </authorList>
    </citation>
    <scope>NUCLEOTIDE SEQUENCE [LARGE SCALE GENOMIC DNA]</scope>
    <source>
        <strain evidence="2 3">MJ115</strain>
    </source>
</reference>
<dbReference type="AlphaFoldDB" id="A0A3S9N029"/>
<evidence type="ECO:0000256" key="1">
    <source>
        <dbReference type="SAM" id="Phobius"/>
    </source>
</evidence>
<dbReference type="RefSeq" id="WP_126448610.1">
    <property type="nucleotide sequence ID" value="NZ_CP034549.1"/>
</dbReference>
<sequence>MKLGLIIFLWVIHVAALIGIALGYESFFLPKSPFTMLYLLLMVVLYFPIDTGKKVALFGAFAVVGLLVEWIGVHTGALFGNYYYLENFGIKIDGIPLLIGVNWAILAFTTHVIATKLTLNIWTRILAGSSLMVIIDFFLEQICEYAGFWVFAGGAGIFNYVCWFVVAALLHWILAKSRVKGDLVISTHIYIVQLIFAATLWIIISTI</sequence>
<feature type="transmembrane region" description="Helical" evidence="1">
    <location>
        <begin position="145"/>
        <end position="171"/>
    </location>
</feature>
<keyword evidence="3" id="KW-1185">Reference proteome</keyword>
<proteinExistence type="predicted"/>
<feature type="transmembrane region" description="Helical" evidence="1">
    <location>
        <begin position="183"/>
        <end position="204"/>
    </location>
</feature>
<keyword evidence="1" id="KW-1133">Transmembrane helix</keyword>
<feature type="transmembrane region" description="Helical" evidence="1">
    <location>
        <begin position="121"/>
        <end position="139"/>
    </location>
</feature>
<accession>A0A3S9N029</accession>
<feature type="transmembrane region" description="Helical" evidence="1">
    <location>
        <begin position="56"/>
        <end position="83"/>
    </location>
</feature>
<name>A0A3S9N029_9FLAO</name>
<keyword evidence="1" id="KW-0472">Membrane</keyword>
<evidence type="ECO:0000313" key="3">
    <source>
        <dbReference type="Proteomes" id="UP000279600"/>
    </source>
</evidence>
<organism evidence="2 3">
    <name type="scientific">Nonlabens ponticola</name>
    <dbReference type="NCBI Taxonomy" id="2496866"/>
    <lineage>
        <taxon>Bacteria</taxon>
        <taxon>Pseudomonadati</taxon>
        <taxon>Bacteroidota</taxon>
        <taxon>Flavobacteriia</taxon>
        <taxon>Flavobacteriales</taxon>
        <taxon>Flavobacteriaceae</taxon>
        <taxon>Nonlabens</taxon>
    </lineage>
</organism>
<gene>
    <name evidence="2" type="ORF">EJ995_11895</name>
</gene>
<dbReference type="Proteomes" id="UP000279600">
    <property type="component" value="Chromosome"/>
</dbReference>
<keyword evidence="1" id="KW-0812">Transmembrane</keyword>
<feature type="transmembrane region" description="Helical" evidence="1">
    <location>
        <begin position="33"/>
        <end position="49"/>
    </location>
</feature>
<evidence type="ECO:0000313" key="2">
    <source>
        <dbReference type="EMBL" id="AZQ44895.1"/>
    </source>
</evidence>
<dbReference type="Pfam" id="PF04240">
    <property type="entry name" value="Caroten_synth"/>
    <property type="match status" value="1"/>
</dbReference>
<dbReference type="PANTHER" id="PTHR39419">
    <property type="entry name" value="SLL0814 PROTEIN"/>
    <property type="match status" value="1"/>
</dbReference>
<dbReference type="PANTHER" id="PTHR39419:SF1">
    <property type="entry name" value="SLL0814 PROTEIN"/>
    <property type="match status" value="1"/>
</dbReference>
<dbReference type="KEGG" id="noj:EJ995_11895"/>
<protein>
    <submittedName>
        <fullName evidence="2">Carotenoid biosynthesis protein</fullName>
    </submittedName>
</protein>
<dbReference type="InterPro" id="IPR007354">
    <property type="entry name" value="CruF-like"/>
</dbReference>
<dbReference type="EMBL" id="CP034549">
    <property type="protein sequence ID" value="AZQ44895.1"/>
    <property type="molecule type" value="Genomic_DNA"/>
</dbReference>
<dbReference type="OrthoDB" id="9811293at2"/>